<name>A0AAV5TYL2_9BILA</name>
<evidence type="ECO:0000313" key="2">
    <source>
        <dbReference type="Proteomes" id="UP001432027"/>
    </source>
</evidence>
<dbReference type="EMBL" id="BTSX01000005">
    <property type="protein sequence ID" value="GMS99356.1"/>
    <property type="molecule type" value="Genomic_DNA"/>
</dbReference>
<sequence>VHHTGPYCKCEVDEFGIPLNWATTDIWHDVVIVLDTSEALSSTLLQEAALFVEILQGEPGFDVLTLDPKAPFYTRLGVIAMPESTKVLYDLNITTTDSVSDRVN</sequence>
<dbReference type="AlphaFoldDB" id="A0AAV5TYL2"/>
<protein>
    <submittedName>
        <fullName evidence="1">Uncharacterized protein</fullName>
    </submittedName>
</protein>
<comment type="caution">
    <text evidence="1">The sequence shown here is derived from an EMBL/GenBank/DDBJ whole genome shotgun (WGS) entry which is preliminary data.</text>
</comment>
<accession>A0AAV5TYL2</accession>
<feature type="non-terminal residue" evidence="1">
    <location>
        <position position="104"/>
    </location>
</feature>
<feature type="non-terminal residue" evidence="1">
    <location>
        <position position="1"/>
    </location>
</feature>
<dbReference type="PANTHER" id="PTHR31024">
    <property type="entry name" value="C-TYPE LECTIN"/>
    <property type="match status" value="1"/>
</dbReference>
<keyword evidence="2" id="KW-1185">Reference proteome</keyword>
<dbReference type="Proteomes" id="UP001432027">
    <property type="component" value="Unassembled WGS sequence"/>
</dbReference>
<evidence type="ECO:0000313" key="1">
    <source>
        <dbReference type="EMBL" id="GMS99356.1"/>
    </source>
</evidence>
<gene>
    <name evidence="1" type="ORF">PENTCL1PPCAC_21531</name>
</gene>
<organism evidence="1 2">
    <name type="scientific">Pristionchus entomophagus</name>
    <dbReference type="NCBI Taxonomy" id="358040"/>
    <lineage>
        <taxon>Eukaryota</taxon>
        <taxon>Metazoa</taxon>
        <taxon>Ecdysozoa</taxon>
        <taxon>Nematoda</taxon>
        <taxon>Chromadorea</taxon>
        <taxon>Rhabditida</taxon>
        <taxon>Rhabditina</taxon>
        <taxon>Diplogasteromorpha</taxon>
        <taxon>Diplogasteroidea</taxon>
        <taxon>Neodiplogasteridae</taxon>
        <taxon>Pristionchus</taxon>
    </lineage>
</organism>
<proteinExistence type="predicted"/>
<reference evidence="1" key="1">
    <citation type="submission" date="2023-10" db="EMBL/GenBank/DDBJ databases">
        <title>Genome assembly of Pristionchus species.</title>
        <authorList>
            <person name="Yoshida K."/>
            <person name="Sommer R.J."/>
        </authorList>
    </citation>
    <scope>NUCLEOTIDE SEQUENCE</scope>
    <source>
        <strain evidence="1">RS0144</strain>
    </source>
</reference>
<dbReference type="PANTHER" id="PTHR31024:SF3">
    <property type="entry name" value="C-TYPE LECTIN-RELATED"/>
    <property type="match status" value="1"/>
</dbReference>